<accession>A0ABN9UKT6</accession>
<evidence type="ECO:0000313" key="3">
    <source>
        <dbReference type="EMBL" id="CAK0859669.1"/>
    </source>
</evidence>
<dbReference type="EMBL" id="CAUYUJ010015925">
    <property type="protein sequence ID" value="CAK0859669.1"/>
    <property type="molecule type" value="Genomic_DNA"/>
</dbReference>
<evidence type="ECO:0000259" key="2">
    <source>
        <dbReference type="PROSITE" id="PS50041"/>
    </source>
</evidence>
<sequence length="389" mass="43880">MTWPPVTLLRGAALPLWALGAAAPAAADAFDCEAGKGHWRDGWSEQKKEWCCSQGSSAGCGGDGGRQAVFRFVGFGDAREARRACKYSAGVAMPKSQGEVDEFKRMLDEARRVGNLTDRWPRNTVWLGGSWDFESKKWQWDDGTDIGKHWAAKNHLDHLGRSGTLQRRDKKEREPWLCTEVMSGPWPAGQWQDSHARHEFGIVCQEWLEATTTRTMVTTTSATDVSLTTGTLVTRPKPFDCRQFRLHWKAWGVNPSSNPWIVYRCHDEFQKKPPGTPEYSRRLGLLYGAFFGLRVLQEPRRYTRYGQVKDDVERSLRYWHLDGVLLRFRRYAVRKTHTPGKFNLAKGGISAGSSAAKHRAEASRALAQMFGEFAAQHARLPAPGERAPC</sequence>
<feature type="signal peptide" evidence="1">
    <location>
        <begin position="1"/>
        <end position="29"/>
    </location>
</feature>
<proteinExistence type="predicted"/>
<dbReference type="CDD" id="cd00037">
    <property type="entry name" value="CLECT"/>
    <property type="match status" value="1"/>
</dbReference>
<name>A0ABN9UKT6_9DINO</name>
<feature type="non-terminal residue" evidence="3">
    <location>
        <position position="389"/>
    </location>
</feature>
<dbReference type="Proteomes" id="UP001189429">
    <property type="component" value="Unassembled WGS sequence"/>
</dbReference>
<dbReference type="Gene3D" id="3.10.100.10">
    <property type="entry name" value="Mannose-Binding Protein A, subunit A"/>
    <property type="match status" value="1"/>
</dbReference>
<dbReference type="InterPro" id="IPR016186">
    <property type="entry name" value="C-type_lectin-like/link_sf"/>
</dbReference>
<comment type="caution">
    <text evidence="3">The sequence shown here is derived from an EMBL/GenBank/DDBJ whole genome shotgun (WGS) entry which is preliminary data.</text>
</comment>
<feature type="domain" description="C-type lectin" evidence="2">
    <location>
        <begin position="80"/>
        <end position="205"/>
    </location>
</feature>
<organism evidence="3 4">
    <name type="scientific">Prorocentrum cordatum</name>
    <dbReference type="NCBI Taxonomy" id="2364126"/>
    <lineage>
        <taxon>Eukaryota</taxon>
        <taxon>Sar</taxon>
        <taxon>Alveolata</taxon>
        <taxon>Dinophyceae</taxon>
        <taxon>Prorocentrales</taxon>
        <taxon>Prorocentraceae</taxon>
        <taxon>Prorocentrum</taxon>
    </lineage>
</organism>
<dbReference type="InterPro" id="IPR001304">
    <property type="entry name" value="C-type_lectin-like"/>
</dbReference>
<protein>
    <recommendedName>
        <fullName evidence="2">C-type lectin domain-containing protein</fullName>
    </recommendedName>
</protein>
<evidence type="ECO:0000313" key="4">
    <source>
        <dbReference type="Proteomes" id="UP001189429"/>
    </source>
</evidence>
<keyword evidence="4" id="KW-1185">Reference proteome</keyword>
<feature type="chain" id="PRO_5045748104" description="C-type lectin domain-containing protein" evidence="1">
    <location>
        <begin position="30"/>
        <end position="389"/>
    </location>
</feature>
<reference evidence="3" key="1">
    <citation type="submission" date="2023-10" db="EMBL/GenBank/DDBJ databases">
        <authorList>
            <person name="Chen Y."/>
            <person name="Shah S."/>
            <person name="Dougan E. K."/>
            <person name="Thang M."/>
            <person name="Chan C."/>
        </authorList>
    </citation>
    <scope>NUCLEOTIDE SEQUENCE [LARGE SCALE GENOMIC DNA]</scope>
</reference>
<gene>
    <name evidence="3" type="ORF">PCOR1329_LOCUS48970</name>
</gene>
<keyword evidence="1" id="KW-0732">Signal</keyword>
<evidence type="ECO:0000256" key="1">
    <source>
        <dbReference type="SAM" id="SignalP"/>
    </source>
</evidence>
<dbReference type="PROSITE" id="PS50041">
    <property type="entry name" value="C_TYPE_LECTIN_2"/>
    <property type="match status" value="1"/>
</dbReference>
<dbReference type="InterPro" id="IPR016187">
    <property type="entry name" value="CTDL_fold"/>
</dbReference>
<dbReference type="SUPFAM" id="SSF56436">
    <property type="entry name" value="C-type lectin-like"/>
    <property type="match status" value="1"/>
</dbReference>